<dbReference type="EC" id="2.4.2.3" evidence="1"/>
<gene>
    <name evidence="5" type="ORF">A4V09_11605</name>
</gene>
<dbReference type="GO" id="GO:0006152">
    <property type="term" value="P:purine nucleoside catabolic process"/>
    <property type="evidence" value="ECO:0007669"/>
    <property type="project" value="TreeGrafter"/>
</dbReference>
<dbReference type="EMBL" id="CP015405">
    <property type="protein sequence ID" value="ANU76357.1"/>
    <property type="molecule type" value="Genomic_DNA"/>
</dbReference>
<proteinExistence type="predicted"/>
<organism evidence="5 6">
    <name type="scientific">Blautia pseudococcoides</name>
    <dbReference type="NCBI Taxonomy" id="1796616"/>
    <lineage>
        <taxon>Bacteria</taxon>
        <taxon>Bacillati</taxon>
        <taxon>Bacillota</taxon>
        <taxon>Clostridia</taxon>
        <taxon>Lachnospirales</taxon>
        <taxon>Lachnospiraceae</taxon>
        <taxon>Blautia</taxon>
    </lineage>
</organism>
<dbReference type="InterPro" id="IPR035994">
    <property type="entry name" value="Nucleoside_phosphorylase_sf"/>
</dbReference>
<dbReference type="InterPro" id="IPR000845">
    <property type="entry name" value="Nucleoside_phosphorylase_d"/>
</dbReference>
<sequence length="254" mass="28032">MQTVFYRNELPGQAFINPTDTVPRVPGFPKLCVSTYSEKIIKHMAALDGVEIIAHLYTANGRIPIYKIVYGGREIAFYMSLVGAPACVCGLEEVAAMGAEKFVFFGCCGILNEEAAQDRILVPTGAVRDEGTSYHYLLPDNEILSDSHSAEILKGCLEKCGYPYVCGKIWTTDAIYRETTPQIKARKNQGCIAVDMEYSALLAAAQFRNLPFIQFFYGADSLDNPTWQPRDLTDYGLSGANKYLALAFECALAM</sequence>
<dbReference type="SUPFAM" id="SSF53167">
    <property type="entry name" value="Purine and uridine phosphorylases"/>
    <property type="match status" value="1"/>
</dbReference>
<evidence type="ECO:0000256" key="3">
    <source>
        <dbReference type="ARBA" id="ARBA00048447"/>
    </source>
</evidence>
<dbReference type="GO" id="GO:0004731">
    <property type="term" value="F:purine-nucleoside phosphorylase activity"/>
    <property type="evidence" value="ECO:0007669"/>
    <property type="project" value="TreeGrafter"/>
</dbReference>
<keyword evidence="6" id="KW-1185">Reference proteome</keyword>
<dbReference type="AlphaFoldDB" id="A0A1C7I9N7"/>
<name>A0A1C7I9N7_9FIRM</name>
<protein>
    <recommendedName>
        <fullName evidence="2">Uridine phosphorylase</fullName>
        <ecNumber evidence="1">2.4.2.3</ecNumber>
    </recommendedName>
</protein>
<dbReference type="KEGG" id="byl:A4V09_11605"/>
<dbReference type="PANTHER" id="PTHR43691">
    <property type="entry name" value="URIDINE PHOSPHORYLASE"/>
    <property type="match status" value="1"/>
</dbReference>
<dbReference type="PANTHER" id="PTHR43691:SF11">
    <property type="entry name" value="FI09636P-RELATED"/>
    <property type="match status" value="1"/>
</dbReference>
<dbReference type="CDD" id="cd09007">
    <property type="entry name" value="NP-I_spr0068"/>
    <property type="match status" value="1"/>
</dbReference>
<evidence type="ECO:0000256" key="2">
    <source>
        <dbReference type="ARBA" id="ARBA00021980"/>
    </source>
</evidence>
<reference evidence="5" key="1">
    <citation type="submission" date="2017-04" db="EMBL/GenBank/DDBJ databases">
        <title>Complete Genome Sequences of Twelve Strains of a Stable Defined Moderately Diverse Mouse Microbiota 2 (sDMDMm2).</title>
        <authorList>
            <person name="Uchimura Y."/>
            <person name="Wyss M."/>
            <person name="Brugiroux S."/>
            <person name="Limenitakis J.P."/>
            <person name="Stecher B."/>
            <person name="McCoy K.D."/>
            <person name="Macpherson A.J."/>
        </authorList>
    </citation>
    <scope>NUCLEOTIDE SEQUENCE</scope>
    <source>
        <strain evidence="5">YL58</strain>
    </source>
</reference>
<evidence type="ECO:0000259" key="4">
    <source>
        <dbReference type="Pfam" id="PF01048"/>
    </source>
</evidence>
<feature type="domain" description="Nucleoside phosphorylase" evidence="4">
    <location>
        <begin position="48"/>
        <end position="224"/>
    </location>
</feature>
<dbReference type="Pfam" id="PF01048">
    <property type="entry name" value="PNP_UDP_1"/>
    <property type="match status" value="1"/>
</dbReference>
<dbReference type="GO" id="GO:0005829">
    <property type="term" value="C:cytosol"/>
    <property type="evidence" value="ECO:0007669"/>
    <property type="project" value="TreeGrafter"/>
</dbReference>
<dbReference type="OrthoDB" id="7945729at2"/>
<evidence type="ECO:0000313" key="6">
    <source>
        <dbReference type="Proteomes" id="UP000092574"/>
    </source>
</evidence>
<dbReference type="Proteomes" id="UP000092574">
    <property type="component" value="Chromosome"/>
</dbReference>
<comment type="catalytic activity">
    <reaction evidence="3">
        <text>uridine + phosphate = alpha-D-ribose 1-phosphate + uracil</text>
        <dbReference type="Rhea" id="RHEA:24388"/>
        <dbReference type="ChEBI" id="CHEBI:16704"/>
        <dbReference type="ChEBI" id="CHEBI:17568"/>
        <dbReference type="ChEBI" id="CHEBI:43474"/>
        <dbReference type="ChEBI" id="CHEBI:57720"/>
        <dbReference type="EC" id="2.4.2.3"/>
    </reaction>
</comment>
<dbReference type="STRING" id="1796616.A4V09_11605"/>
<evidence type="ECO:0000313" key="5">
    <source>
        <dbReference type="EMBL" id="ANU76357.1"/>
    </source>
</evidence>
<evidence type="ECO:0000256" key="1">
    <source>
        <dbReference type="ARBA" id="ARBA00011888"/>
    </source>
</evidence>
<accession>A0A1C7I9N7</accession>
<dbReference type="Gene3D" id="3.40.50.1580">
    <property type="entry name" value="Nucleoside phosphorylase domain"/>
    <property type="match status" value="1"/>
</dbReference>
<dbReference type="RefSeq" id="WP_065542526.1">
    <property type="nucleotide sequence ID" value="NZ_CP015405.2"/>
</dbReference>
<dbReference type="GO" id="GO:0004850">
    <property type="term" value="F:uridine phosphorylase activity"/>
    <property type="evidence" value="ECO:0007669"/>
    <property type="project" value="UniProtKB-EC"/>
</dbReference>